<accession>A0A2M6WRF4</accession>
<reference evidence="3" key="1">
    <citation type="submission" date="2017-09" db="EMBL/GenBank/DDBJ databases">
        <title>Depth-based differentiation of microbial function through sediment-hosted aquifers and enrichment of novel symbionts in the deep terrestrial subsurface.</title>
        <authorList>
            <person name="Probst A.J."/>
            <person name="Ladd B."/>
            <person name="Jarett J.K."/>
            <person name="Geller-Mcgrath D.E."/>
            <person name="Sieber C.M.K."/>
            <person name="Emerson J.B."/>
            <person name="Anantharaman K."/>
            <person name="Thomas B.C."/>
            <person name="Malmstrom R."/>
            <person name="Stieglmeier M."/>
            <person name="Klingl A."/>
            <person name="Woyke T."/>
            <person name="Ryan C.M."/>
            <person name="Banfield J.F."/>
        </authorList>
    </citation>
    <scope>NUCLEOTIDE SEQUENCE [LARGE SCALE GENOMIC DNA]</scope>
</reference>
<evidence type="ECO:0000313" key="3">
    <source>
        <dbReference type="Proteomes" id="UP000228900"/>
    </source>
</evidence>
<comment type="caution">
    <text evidence="2">The sequence shown here is derived from an EMBL/GenBank/DDBJ whole genome shotgun (WGS) entry which is preliminary data.</text>
</comment>
<sequence>MKKPLKKDRSETTPGCSEQKPIPTGMIIICGDQEITIKREFIPGFGYEVGVNKKKKPLEYKTFHQVINHDLPKKKKGNGSESEVFLIGPDPVRMGKSLASKFEVFMKDNGLIKGRYQVKNVIKTK</sequence>
<dbReference type="Proteomes" id="UP000228900">
    <property type="component" value="Unassembled WGS sequence"/>
</dbReference>
<proteinExistence type="predicted"/>
<gene>
    <name evidence="2" type="ORF">COT98_00010</name>
</gene>
<protein>
    <submittedName>
        <fullName evidence="2">Uncharacterized protein</fullName>
    </submittedName>
</protein>
<evidence type="ECO:0000313" key="2">
    <source>
        <dbReference type="EMBL" id="PIT95399.1"/>
    </source>
</evidence>
<dbReference type="AlphaFoldDB" id="A0A2M6WRF4"/>
<name>A0A2M6WRF4_9BACT</name>
<feature type="region of interest" description="Disordered" evidence="1">
    <location>
        <begin position="1"/>
        <end position="22"/>
    </location>
</feature>
<organism evidence="2 3">
    <name type="scientific">Candidatus Falkowbacteria bacterium CG10_big_fil_rev_8_21_14_0_10_39_9</name>
    <dbReference type="NCBI Taxonomy" id="1974566"/>
    <lineage>
        <taxon>Bacteria</taxon>
        <taxon>Candidatus Falkowiibacteriota</taxon>
    </lineage>
</organism>
<evidence type="ECO:0000256" key="1">
    <source>
        <dbReference type="SAM" id="MobiDB-lite"/>
    </source>
</evidence>
<dbReference type="EMBL" id="PFAQ01000001">
    <property type="protein sequence ID" value="PIT95399.1"/>
    <property type="molecule type" value="Genomic_DNA"/>
</dbReference>